<evidence type="ECO:0000256" key="5">
    <source>
        <dbReference type="ARBA" id="ARBA00022989"/>
    </source>
</evidence>
<feature type="non-terminal residue" evidence="9">
    <location>
        <position position="1"/>
    </location>
</feature>
<evidence type="ECO:0000256" key="4">
    <source>
        <dbReference type="ARBA" id="ARBA00022692"/>
    </source>
</evidence>
<evidence type="ECO:0000313" key="9">
    <source>
        <dbReference type="EMBL" id="KAF4700178.1"/>
    </source>
</evidence>
<dbReference type="EMBL" id="JABANO010037438">
    <property type="protein sequence ID" value="KAF4700178.1"/>
    <property type="molecule type" value="Genomic_DNA"/>
</dbReference>
<gene>
    <name evidence="9" type="ORF">FOZ63_001381</name>
</gene>
<accession>A0A7J6PVU9</accession>
<dbReference type="GO" id="GO:0005886">
    <property type="term" value="C:plasma membrane"/>
    <property type="evidence" value="ECO:0007669"/>
    <property type="project" value="UniProtKB-SubCell"/>
</dbReference>
<evidence type="ECO:0000256" key="3">
    <source>
        <dbReference type="ARBA" id="ARBA00022475"/>
    </source>
</evidence>
<comment type="catalytic activity">
    <reaction evidence="7">
        <text>urea(in) = urea(out)</text>
        <dbReference type="Rhea" id="RHEA:32799"/>
        <dbReference type="ChEBI" id="CHEBI:16199"/>
    </reaction>
</comment>
<keyword evidence="5 8" id="KW-1133">Transmembrane helix</keyword>
<keyword evidence="10" id="KW-1185">Reference proteome</keyword>
<dbReference type="Gene3D" id="1.10.3430.10">
    <property type="entry name" value="Ammonium transporter AmtB like domains"/>
    <property type="match status" value="1"/>
</dbReference>
<dbReference type="Pfam" id="PF03253">
    <property type="entry name" value="UT"/>
    <property type="match status" value="1"/>
</dbReference>
<feature type="transmembrane region" description="Helical" evidence="8">
    <location>
        <begin position="95"/>
        <end position="115"/>
    </location>
</feature>
<dbReference type="AlphaFoldDB" id="A0A7J6PVU9"/>
<dbReference type="GO" id="GO:0015204">
    <property type="term" value="F:urea transmembrane transporter activity"/>
    <property type="evidence" value="ECO:0007669"/>
    <property type="project" value="InterPro"/>
</dbReference>
<keyword evidence="6 8" id="KW-0472">Membrane</keyword>
<dbReference type="InterPro" id="IPR004937">
    <property type="entry name" value="Urea_transporter"/>
</dbReference>
<evidence type="ECO:0000256" key="1">
    <source>
        <dbReference type="ARBA" id="ARBA00004651"/>
    </source>
</evidence>
<proteinExistence type="inferred from homology"/>
<dbReference type="Proteomes" id="UP000553632">
    <property type="component" value="Unassembled WGS sequence"/>
</dbReference>
<keyword evidence="4 8" id="KW-0812">Transmembrane</keyword>
<comment type="similarity">
    <text evidence="2">Belongs to the urea transporter family.</text>
</comment>
<protein>
    <submittedName>
        <fullName evidence="9">Uncharacterized protein</fullName>
    </submittedName>
</protein>
<dbReference type="InterPro" id="IPR029020">
    <property type="entry name" value="Ammonium/urea_transptr"/>
</dbReference>
<evidence type="ECO:0000313" key="10">
    <source>
        <dbReference type="Proteomes" id="UP000553632"/>
    </source>
</evidence>
<reference evidence="9 10" key="1">
    <citation type="submission" date="2020-04" db="EMBL/GenBank/DDBJ databases">
        <title>Perkinsus olseni comparative genomics.</title>
        <authorList>
            <person name="Bogema D.R."/>
        </authorList>
    </citation>
    <scope>NUCLEOTIDE SEQUENCE [LARGE SCALE GENOMIC DNA]</scope>
    <source>
        <strain evidence="9 10">ATCC PRA-207</strain>
    </source>
</reference>
<comment type="caution">
    <text evidence="9">The sequence shown here is derived from an EMBL/GenBank/DDBJ whole genome shotgun (WGS) entry which is preliminary data.</text>
</comment>
<organism evidence="9 10">
    <name type="scientific">Perkinsus olseni</name>
    <name type="common">Perkinsus atlanticus</name>
    <dbReference type="NCBI Taxonomy" id="32597"/>
    <lineage>
        <taxon>Eukaryota</taxon>
        <taxon>Sar</taxon>
        <taxon>Alveolata</taxon>
        <taxon>Perkinsozoa</taxon>
        <taxon>Perkinsea</taxon>
        <taxon>Perkinsida</taxon>
        <taxon>Perkinsidae</taxon>
        <taxon>Perkinsus</taxon>
    </lineage>
</organism>
<sequence>SSVGTFRSPYSVFLTAYGALIGLLTGMGIGLDFRGMLDSGLVCYNPVLVALSLGGFYVAPSLKGFILMTFGCMLSVIAFQGVVNLLVLPNGGPALTAPFCITVTILFGAMSWEFIDGLTCTERHWALKSRTQRAIRVVRELESGSDMNTLVSSDVVRDLGRAVSMKVQELLPVSSMRRSSEDGYAETLLSKAGLHHWHHHMVTYGEEGKDHGNYSLQKVAAIAEYAAKYELLRTVFLRCCEFGSQCSLMDSVLVRLNAADGFPASLKDQSWSGSTGANDCISTSRLDPISHAALTSGFADAKANGLRISKSLDFSGGLVPWTFGGRAGLIYCNSVIDRDGDHGISAGPLQLELVEFAE</sequence>
<evidence type="ECO:0000256" key="7">
    <source>
        <dbReference type="ARBA" id="ARBA00033993"/>
    </source>
</evidence>
<keyword evidence="3" id="KW-1003">Cell membrane</keyword>
<evidence type="ECO:0000256" key="6">
    <source>
        <dbReference type="ARBA" id="ARBA00023136"/>
    </source>
</evidence>
<feature type="transmembrane region" description="Helical" evidence="8">
    <location>
        <begin position="65"/>
        <end position="88"/>
    </location>
</feature>
<evidence type="ECO:0000256" key="2">
    <source>
        <dbReference type="ARBA" id="ARBA00005914"/>
    </source>
</evidence>
<name>A0A7J6PVU9_PEROL</name>
<comment type="subcellular location">
    <subcellularLocation>
        <location evidence="1">Cell membrane</location>
        <topology evidence="1">Multi-pass membrane protein</topology>
    </subcellularLocation>
</comment>
<evidence type="ECO:0000256" key="8">
    <source>
        <dbReference type="SAM" id="Phobius"/>
    </source>
</evidence>
<feature type="transmembrane region" description="Helical" evidence="8">
    <location>
        <begin position="41"/>
        <end position="59"/>
    </location>
</feature>
<feature type="transmembrane region" description="Helical" evidence="8">
    <location>
        <begin position="12"/>
        <end position="29"/>
    </location>
</feature>
<feature type="non-terminal residue" evidence="9">
    <location>
        <position position="358"/>
    </location>
</feature>